<dbReference type="Pfam" id="PF14705">
    <property type="entry name" value="Costars"/>
    <property type="match status" value="1"/>
</dbReference>
<dbReference type="InterPro" id="IPR027817">
    <property type="entry name" value="Costars_dom"/>
</dbReference>
<organism evidence="2 3">
    <name type="scientific">Necator americanus</name>
    <name type="common">Human hookworm</name>
    <dbReference type="NCBI Taxonomy" id="51031"/>
    <lineage>
        <taxon>Eukaryota</taxon>
        <taxon>Metazoa</taxon>
        <taxon>Ecdysozoa</taxon>
        <taxon>Nematoda</taxon>
        <taxon>Chromadorea</taxon>
        <taxon>Rhabditida</taxon>
        <taxon>Rhabditina</taxon>
        <taxon>Rhabditomorpha</taxon>
        <taxon>Strongyloidea</taxon>
        <taxon>Ancylostomatidae</taxon>
        <taxon>Bunostominae</taxon>
        <taxon>Necator</taxon>
    </lineage>
</organism>
<reference evidence="2 3" key="1">
    <citation type="submission" date="2023-08" db="EMBL/GenBank/DDBJ databases">
        <title>A Necator americanus chromosomal reference genome.</title>
        <authorList>
            <person name="Ilik V."/>
            <person name="Petrzelkova K.J."/>
            <person name="Pardy F."/>
            <person name="Fuh T."/>
            <person name="Niatou-Singa F.S."/>
            <person name="Gouil Q."/>
            <person name="Baker L."/>
            <person name="Ritchie M.E."/>
            <person name="Jex A.R."/>
            <person name="Gazzola D."/>
            <person name="Li H."/>
            <person name="Toshio Fujiwara R."/>
            <person name="Zhan B."/>
            <person name="Aroian R.V."/>
            <person name="Pafco B."/>
            <person name="Schwarz E.M."/>
        </authorList>
    </citation>
    <scope>NUCLEOTIDE SEQUENCE [LARGE SCALE GENOMIC DNA]</scope>
    <source>
        <strain evidence="2 3">Aroian</strain>
        <tissue evidence="2">Whole animal</tissue>
    </source>
</reference>
<dbReference type="PANTHER" id="PTHR22739:SF18">
    <property type="entry name" value="COSTARS DOMAIN-CONTAINING PROTEIN"/>
    <property type="match status" value="1"/>
</dbReference>
<feature type="domain" description="Costars" evidence="1">
    <location>
        <begin position="124"/>
        <end position="200"/>
    </location>
</feature>
<accession>A0ABR1BSV6</accession>
<gene>
    <name evidence="2" type="primary">Necator_chrI.g2615</name>
    <name evidence="2" type="ORF">RB195_006487</name>
</gene>
<name>A0ABR1BSV6_NECAM</name>
<proteinExistence type="predicted"/>
<evidence type="ECO:0000313" key="3">
    <source>
        <dbReference type="Proteomes" id="UP001303046"/>
    </source>
</evidence>
<dbReference type="PANTHER" id="PTHR22739">
    <property type="entry name" value="STRIATED MUSCLE ACTIVATOR OF RHO-DEPENDENT SIGNALING-RELATED"/>
    <property type="match status" value="1"/>
</dbReference>
<dbReference type="InterPro" id="IPR026111">
    <property type="entry name" value="Abra"/>
</dbReference>
<dbReference type="SMART" id="SM01283">
    <property type="entry name" value="Costars"/>
    <property type="match status" value="1"/>
</dbReference>
<dbReference type="InterPro" id="IPR038095">
    <property type="entry name" value="Costars_sf"/>
</dbReference>
<evidence type="ECO:0000313" key="2">
    <source>
        <dbReference type="EMBL" id="KAK6729469.1"/>
    </source>
</evidence>
<dbReference type="Gene3D" id="1.10.10.1540">
    <property type="entry name" value="Costar domain"/>
    <property type="match status" value="1"/>
</dbReference>
<evidence type="ECO:0000259" key="1">
    <source>
        <dbReference type="SMART" id="SM01283"/>
    </source>
</evidence>
<keyword evidence="3" id="KW-1185">Reference proteome</keyword>
<dbReference type="Proteomes" id="UP001303046">
    <property type="component" value="Unassembled WGS sequence"/>
</dbReference>
<sequence length="305" mass="34901">MGDYGEGVEGKPPLVGFSEEVEEIWQSLLDKHKLKQRHHANISKVASNESLNTCKSGVLKSNSVSDIGRVMLKFRELEKEEIEGRKEDVYSKSYVPKKYSKFSAEYGTPKPGTLTEMRAKKASKHIAREMLYLCEVILEYGRFTKEGRMEITFGKLFSVYQFISDKVVGILLRARKHHMVDFDGEMLYQRRDEDVIITLLLSDEELNRELPDIYIPQNIMKNAYCEDGGVQLESSQIVETSSYVYLERSMNMENDLKEELNRRMRAACAAFTAVKEATDQLTDQDLCAHLFDSTVLPALCYAAET</sequence>
<dbReference type="EMBL" id="JAVFWL010000001">
    <property type="protein sequence ID" value="KAK6729469.1"/>
    <property type="molecule type" value="Genomic_DNA"/>
</dbReference>
<protein>
    <recommendedName>
        <fullName evidence="1">Costars domain-containing protein</fullName>
    </recommendedName>
</protein>
<comment type="caution">
    <text evidence="2">The sequence shown here is derived from an EMBL/GenBank/DDBJ whole genome shotgun (WGS) entry which is preliminary data.</text>
</comment>